<reference evidence="14 15" key="1">
    <citation type="submission" date="2021-02" db="EMBL/GenBank/DDBJ databases">
        <title>Genome assembly of Pseudopithomyces chartarum.</title>
        <authorList>
            <person name="Jauregui R."/>
            <person name="Singh J."/>
            <person name="Voisey C."/>
        </authorList>
    </citation>
    <scope>NUCLEOTIDE SEQUENCE [LARGE SCALE GENOMIC DNA]</scope>
    <source>
        <strain evidence="14 15">AGR01</strain>
    </source>
</reference>
<dbReference type="Pfam" id="PF01693">
    <property type="entry name" value="Cauli_VI"/>
    <property type="match status" value="2"/>
</dbReference>
<comment type="caution">
    <text evidence="14">The sequence shown here is derived from an EMBL/GenBank/DDBJ whole genome shotgun (WGS) entry which is preliminary data.</text>
</comment>
<keyword evidence="9" id="KW-0255">Endonuclease</keyword>
<evidence type="ECO:0000313" key="15">
    <source>
        <dbReference type="Proteomes" id="UP001280581"/>
    </source>
</evidence>
<evidence type="ECO:0000256" key="4">
    <source>
        <dbReference type="ARBA" id="ARBA00005300"/>
    </source>
</evidence>
<keyword evidence="10" id="KW-0378">Hydrolase</keyword>
<dbReference type="PANTHER" id="PTHR10642:SF26">
    <property type="entry name" value="RIBONUCLEASE H1"/>
    <property type="match status" value="1"/>
</dbReference>
<evidence type="ECO:0000256" key="12">
    <source>
        <dbReference type="SAM" id="MobiDB-lite"/>
    </source>
</evidence>
<keyword evidence="8" id="KW-0479">Metal-binding</keyword>
<dbReference type="AlphaFoldDB" id="A0AAN6M5G0"/>
<evidence type="ECO:0000256" key="6">
    <source>
        <dbReference type="ARBA" id="ARBA00017721"/>
    </source>
</evidence>
<evidence type="ECO:0000313" key="14">
    <source>
        <dbReference type="EMBL" id="KAK3216760.1"/>
    </source>
</evidence>
<feature type="compositionally biased region" description="Polar residues" evidence="12">
    <location>
        <begin position="214"/>
        <end position="230"/>
    </location>
</feature>
<feature type="region of interest" description="Disordered" evidence="12">
    <location>
        <begin position="214"/>
        <end position="266"/>
    </location>
</feature>
<dbReference type="PANTHER" id="PTHR10642">
    <property type="entry name" value="RIBONUCLEASE H1"/>
    <property type="match status" value="1"/>
</dbReference>
<dbReference type="Gene3D" id="3.40.970.10">
    <property type="entry name" value="Ribonuclease H1, N-terminal domain"/>
    <property type="match status" value="2"/>
</dbReference>
<protein>
    <recommendedName>
        <fullName evidence="6">Ribonuclease H</fullName>
        <ecNumber evidence="5">3.1.26.4</ecNumber>
    </recommendedName>
</protein>
<accession>A0AAN6M5G0</accession>
<comment type="similarity">
    <text evidence="4">Belongs to the RNase H family.</text>
</comment>
<evidence type="ECO:0000259" key="13">
    <source>
        <dbReference type="PROSITE" id="PS50879"/>
    </source>
</evidence>
<dbReference type="EC" id="3.1.26.4" evidence="5"/>
<evidence type="ECO:0000256" key="7">
    <source>
        <dbReference type="ARBA" id="ARBA00022722"/>
    </source>
</evidence>
<evidence type="ECO:0000256" key="3">
    <source>
        <dbReference type="ARBA" id="ARBA00004065"/>
    </source>
</evidence>
<dbReference type="SUPFAM" id="SSF55658">
    <property type="entry name" value="L9 N-domain-like"/>
    <property type="match status" value="2"/>
</dbReference>
<organism evidence="14 15">
    <name type="scientific">Pseudopithomyces chartarum</name>
    <dbReference type="NCBI Taxonomy" id="1892770"/>
    <lineage>
        <taxon>Eukaryota</taxon>
        <taxon>Fungi</taxon>
        <taxon>Dikarya</taxon>
        <taxon>Ascomycota</taxon>
        <taxon>Pezizomycotina</taxon>
        <taxon>Dothideomycetes</taxon>
        <taxon>Pleosporomycetidae</taxon>
        <taxon>Pleosporales</taxon>
        <taxon>Massarineae</taxon>
        <taxon>Didymosphaeriaceae</taxon>
        <taxon>Pseudopithomyces</taxon>
    </lineage>
</organism>
<dbReference type="GO" id="GO:0043137">
    <property type="term" value="P:DNA replication, removal of RNA primer"/>
    <property type="evidence" value="ECO:0007669"/>
    <property type="project" value="TreeGrafter"/>
</dbReference>
<evidence type="ECO:0000256" key="1">
    <source>
        <dbReference type="ARBA" id="ARBA00000077"/>
    </source>
</evidence>
<dbReference type="FunFam" id="3.40.970.10:FF:000002">
    <property type="entry name" value="Ribonuclease H"/>
    <property type="match status" value="1"/>
</dbReference>
<comment type="cofactor">
    <cofactor evidence="2">
        <name>Mg(2+)</name>
        <dbReference type="ChEBI" id="CHEBI:18420"/>
    </cofactor>
</comment>
<dbReference type="GO" id="GO:0003676">
    <property type="term" value="F:nucleic acid binding"/>
    <property type="evidence" value="ECO:0007669"/>
    <property type="project" value="InterPro"/>
</dbReference>
<comment type="function">
    <text evidence="3">Endonuclease that specifically degrades the RNA of RNA-DNA hybrids.</text>
</comment>
<proteinExistence type="inferred from homology"/>
<dbReference type="InterPro" id="IPR050092">
    <property type="entry name" value="RNase_H"/>
</dbReference>
<evidence type="ECO:0000256" key="5">
    <source>
        <dbReference type="ARBA" id="ARBA00012180"/>
    </source>
</evidence>
<dbReference type="EMBL" id="WVTA01000001">
    <property type="protein sequence ID" value="KAK3216760.1"/>
    <property type="molecule type" value="Genomic_DNA"/>
</dbReference>
<evidence type="ECO:0000256" key="10">
    <source>
        <dbReference type="ARBA" id="ARBA00022801"/>
    </source>
</evidence>
<dbReference type="InterPro" id="IPR037056">
    <property type="entry name" value="RNase_H1_N_sf"/>
</dbReference>
<sequence length="460" mass="51303">MKAVLRRISSLRPCAALLESRLKYTCDCPSHRVPPSAFTHLRSSPYLDRPQTRTRPYVRIADDCVFPQFQQVEKEVEGAMAGLSSASSGTKRKRAGPSFYAVKVGFTPGIYQSWEDAKAQTSGFKNPIFKRFTLYTEAEEFMKGVSADAPTAARPKYYGVQVGHAPGVYTEWPAVLEQVTGFKGAKQKRFDTWEEAQAYVNDAQYGALSQTNTSTPISLNGQFDSTTPSAVDSRKSTKRQKQSDGSASVTAMKGEYDAGTGPLPHDAEDGFDRRIKHGRPNGPEIEYKTQDELLQHGASKGNGQLGAYAGFGIWFGPNDPRNHHGPLQGEKQTNQRAELTAIARAVDIAPIDREARIYTDSHYSMKCLTDWFQSWEAKGWKNSAGRPVENRDLIEPILARIRERDMARARTHIVWVKAHNGNIGNEAADRLANEGAEEKRLEIEVEKMFEEATKTEEFDD</sequence>
<dbReference type="InterPro" id="IPR012337">
    <property type="entry name" value="RNaseH-like_sf"/>
</dbReference>
<name>A0AAN6M5G0_9PLEO</name>
<dbReference type="SUPFAM" id="SSF53098">
    <property type="entry name" value="Ribonuclease H-like"/>
    <property type="match status" value="1"/>
</dbReference>
<evidence type="ECO:0000256" key="2">
    <source>
        <dbReference type="ARBA" id="ARBA00001946"/>
    </source>
</evidence>
<dbReference type="InterPro" id="IPR002156">
    <property type="entry name" value="RNaseH_domain"/>
</dbReference>
<evidence type="ECO:0000256" key="8">
    <source>
        <dbReference type="ARBA" id="ARBA00022723"/>
    </source>
</evidence>
<dbReference type="Pfam" id="PF00075">
    <property type="entry name" value="RNase_H"/>
    <property type="match status" value="1"/>
</dbReference>
<keyword evidence="7" id="KW-0540">Nuclease</keyword>
<dbReference type="InterPro" id="IPR009027">
    <property type="entry name" value="Ribosomal_bL9/RNase_H1_N"/>
</dbReference>
<comment type="catalytic activity">
    <reaction evidence="1">
        <text>Endonucleolytic cleavage to 5'-phosphomonoester.</text>
        <dbReference type="EC" id="3.1.26.4"/>
    </reaction>
</comment>
<dbReference type="GO" id="GO:0004523">
    <property type="term" value="F:RNA-DNA hybrid ribonuclease activity"/>
    <property type="evidence" value="ECO:0007669"/>
    <property type="project" value="UniProtKB-EC"/>
</dbReference>
<gene>
    <name evidence="14" type="ORF">GRF29_1g898844</name>
</gene>
<dbReference type="Gene3D" id="3.30.420.10">
    <property type="entry name" value="Ribonuclease H-like superfamily/Ribonuclease H"/>
    <property type="match status" value="1"/>
</dbReference>
<evidence type="ECO:0000256" key="11">
    <source>
        <dbReference type="ARBA" id="ARBA00022842"/>
    </source>
</evidence>
<dbReference type="FunFam" id="3.40.970.10:FF:000001">
    <property type="entry name" value="Ribonuclease H1"/>
    <property type="match status" value="1"/>
</dbReference>
<dbReference type="GO" id="GO:0046872">
    <property type="term" value="F:metal ion binding"/>
    <property type="evidence" value="ECO:0007669"/>
    <property type="project" value="UniProtKB-KW"/>
</dbReference>
<dbReference type="Proteomes" id="UP001280581">
    <property type="component" value="Unassembled WGS sequence"/>
</dbReference>
<dbReference type="CDD" id="cd09280">
    <property type="entry name" value="RNase_HI_eukaryote_like"/>
    <property type="match status" value="1"/>
</dbReference>
<dbReference type="InterPro" id="IPR036397">
    <property type="entry name" value="RNaseH_sf"/>
</dbReference>
<keyword evidence="15" id="KW-1185">Reference proteome</keyword>
<keyword evidence="11" id="KW-0460">Magnesium</keyword>
<evidence type="ECO:0000256" key="9">
    <source>
        <dbReference type="ARBA" id="ARBA00022759"/>
    </source>
</evidence>
<dbReference type="PROSITE" id="PS50879">
    <property type="entry name" value="RNASE_H_1"/>
    <property type="match status" value="1"/>
</dbReference>
<dbReference type="InterPro" id="IPR011320">
    <property type="entry name" value="RNase_H1_N"/>
</dbReference>
<feature type="domain" description="RNase H type-1" evidence="13">
    <location>
        <begin position="287"/>
        <end position="437"/>
    </location>
</feature>